<sequence>MRKKYSVEFYHTFSPGLYGSLYREYGDMGDMEDVESQSLVDKLKANRWRVLGIVAGIIIVLAAGAAAQHQLMRSQQKTETATPAELIVFDETVDSIEFGDGPTGESLQIEDEQDKNLLRDLDDFVSIEFDPKETNAEEADLFNDLENVNFDLDGIINNAFPEFVPVAVTNPSESSSIGDGEEFVVVIPGGPIESVQSSQNSIGESSNKNKVLDVNDGFVIDDGPSLTLDEIGVALEDTKPPDSNEIK</sequence>
<evidence type="ECO:0000313" key="2">
    <source>
        <dbReference type="EMBL" id="CAL4099220.1"/>
    </source>
</evidence>
<keyword evidence="1" id="KW-1133">Transmembrane helix</keyword>
<name>A0AAV2QUB2_MEGNR</name>
<proteinExistence type="predicted"/>
<comment type="caution">
    <text evidence="2">The sequence shown here is derived from an EMBL/GenBank/DDBJ whole genome shotgun (WGS) entry which is preliminary data.</text>
</comment>
<evidence type="ECO:0000313" key="3">
    <source>
        <dbReference type="Proteomes" id="UP001497623"/>
    </source>
</evidence>
<dbReference type="EMBL" id="CAXKWB010010785">
    <property type="protein sequence ID" value="CAL4099220.1"/>
    <property type="molecule type" value="Genomic_DNA"/>
</dbReference>
<keyword evidence="1" id="KW-0812">Transmembrane</keyword>
<gene>
    <name evidence="2" type="ORF">MNOR_LOCUS16433</name>
</gene>
<feature type="transmembrane region" description="Helical" evidence="1">
    <location>
        <begin position="48"/>
        <end position="67"/>
    </location>
</feature>
<feature type="non-terminal residue" evidence="2">
    <location>
        <position position="247"/>
    </location>
</feature>
<organism evidence="2 3">
    <name type="scientific">Meganyctiphanes norvegica</name>
    <name type="common">Northern krill</name>
    <name type="synonym">Thysanopoda norvegica</name>
    <dbReference type="NCBI Taxonomy" id="48144"/>
    <lineage>
        <taxon>Eukaryota</taxon>
        <taxon>Metazoa</taxon>
        <taxon>Ecdysozoa</taxon>
        <taxon>Arthropoda</taxon>
        <taxon>Crustacea</taxon>
        <taxon>Multicrustacea</taxon>
        <taxon>Malacostraca</taxon>
        <taxon>Eumalacostraca</taxon>
        <taxon>Eucarida</taxon>
        <taxon>Euphausiacea</taxon>
        <taxon>Euphausiidae</taxon>
        <taxon>Meganyctiphanes</taxon>
    </lineage>
</organism>
<keyword evidence="1" id="KW-0472">Membrane</keyword>
<evidence type="ECO:0000256" key="1">
    <source>
        <dbReference type="SAM" id="Phobius"/>
    </source>
</evidence>
<dbReference type="Proteomes" id="UP001497623">
    <property type="component" value="Unassembled WGS sequence"/>
</dbReference>
<keyword evidence="3" id="KW-1185">Reference proteome</keyword>
<reference evidence="2 3" key="1">
    <citation type="submission" date="2024-05" db="EMBL/GenBank/DDBJ databases">
        <authorList>
            <person name="Wallberg A."/>
        </authorList>
    </citation>
    <scope>NUCLEOTIDE SEQUENCE [LARGE SCALE GENOMIC DNA]</scope>
</reference>
<dbReference type="AlphaFoldDB" id="A0AAV2QUB2"/>
<accession>A0AAV2QUB2</accession>
<protein>
    <submittedName>
        <fullName evidence="2">Uncharacterized protein</fullName>
    </submittedName>
</protein>